<dbReference type="GO" id="GO:0004540">
    <property type="term" value="F:RNA nuclease activity"/>
    <property type="evidence" value="ECO:0007669"/>
    <property type="project" value="InterPro"/>
</dbReference>
<dbReference type="EMBL" id="BNBT01000003">
    <property type="protein sequence ID" value="GHE36646.1"/>
    <property type="molecule type" value="Genomic_DNA"/>
</dbReference>
<name>A0A918Z4K3_9ACTN</name>
<evidence type="ECO:0000313" key="10">
    <source>
        <dbReference type="EMBL" id="GHE36646.1"/>
    </source>
</evidence>
<protein>
    <recommendedName>
        <fullName evidence="8">Ribonuclease VapC</fullName>
        <shortName evidence="8">RNase VapC</shortName>
        <ecNumber evidence="8">3.1.-.-</ecNumber>
    </recommendedName>
    <alternativeName>
        <fullName evidence="8">Toxin VapC</fullName>
    </alternativeName>
</protein>
<dbReference type="SUPFAM" id="SSF88723">
    <property type="entry name" value="PIN domain-like"/>
    <property type="match status" value="1"/>
</dbReference>
<gene>
    <name evidence="10" type="primary">vapc21</name>
    <name evidence="8" type="synonym">vapC</name>
    <name evidence="10" type="ORF">GCM10018785_02830</name>
</gene>
<evidence type="ECO:0000256" key="3">
    <source>
        <dbReference type="ARBA" id="ARBA00022722"/>
    </source>
</evidence>
<keyword evidence="8" id="KW-0800">Toxin</keyword>
<comment type="similarity">
    <text evidence="7 8">Belongs to the PINc/VapC protein family.</text>
</comment>
<keyword evidence="4 8" id="KW-0479">Metal-binding</keyword>
<sequence length="141" mass="15669">MALDPLYMVDNSAMNRYKHATVAARLEPLIRGGVVATCGALDIEALYSAQSPAEYERIRAMRGAAFTYVETEEDDWQQALSVQRELAAKSQHRGPKVPDLVIAAVAQRYGLTLLHYDSDFDRIVEFTGQKGEWVVPRGSVP</sequence>
<evidence type="ECO:0000256" key="6">
    <source>
        <dbReference type="ARBA" id="ARBA00022842"/>
    </source>
</evidence>
<evidence type="ECO:0000313" key="11">
    <source>
        <dbReference type="Proteomes" id="UP000608024"/>
    </source>
</evidence>
<evidence type="ECO:0000256" key="5">
    <source>
        <dbReference type="ARBA" id="ARBA00022801"/>
    </source>
</evidence>
<keyword evidence="11" id="KW-1185">Reference proteome</keyword>
<dbReference type="GO" id="GO:0000287">
    <property type="term" value="F:magnesium ion binding"/>
    <property type="evidence" value="ECO:0007669"/>
    <property type="project" value="UniProtKB-UniRule"/>
</dbReference>
<keyword evidence="2 8" id="KW-1277">Toxin-antitoxin system</keyword>
<evidence type="ECO:0000259" key="9">
    <source>
        <dbReference type="Pfam" id="PF01850"/>
    </source>
</evidence>
<comment type="caution">
    <text evidence="10">The sequence shown here is derived from an EMBL/GenBank/DDBJ whole genome shotgun (WGS) entry which is preliminary data.</text>
</comment>
<dbReference type="InterPro" id="IPR022907">
    <property type="entry name" value="VapC_family"/>
</dbReference>
<keyword evidence="6 8" id="KW-0460">Magnesium</keyword>
<reference evidence="10" key="1">
    <citation type="journal article" date="2014" name="Int. J. Syst. Evol. Microbiol.">
        <title>Complete genome sequence of Corynebacterium casei LMG S-19264T (=DSM 44701T), isolated from a smear-ripened cheese.</title>
        <authorList>
            <consortium name="US DOE Joint Genome Institute (JGI-PGF)"/>
            <person name="Walter F."/>
            <person name="Albersmeier A."/>
            <person name="Kalinowski J."/>
            <person name="Ruckert C."/>
        </authorList>
    </citation>
    <scope>NUCLEOTIDE SEQUENCE</scope>
    <source>
        <strain evidence="10">JCM 4784</strain>
    </source>
</reference>
<dbReference type="HAMAP" id="MF_00265">
    <property type="entry name" value="VapC_Nob1"/>
    <property type="match status" value="1"/>
</dbReference>
<dbReference type="Gene3D" id="3.40.50.1010">
    <property type="entry name" value="5'-nuclease"/>
    <property type="match status" value="1"/>
</dbReference>
<evidence type="ECO:0000256" key="2">
    <source>
        <dbReference type="ARBA" id="ARBA00022649"/>
    </source>
</evidence>
<dbReference type="Proteomes" id="UP000608024">
    <property type="component" value="Unassembled WGS sequence"/>
</dbReference>
<proteinExistence type="inferred from homology"/>
<dbReference type="PANTHER" id="PTHR33653:SF1">
    <property type="entry name" value="RIBONUCLEASE VAPC2"/>
    <property type="match status" value="1"/>
</dbReference>
<dbReference type="Pfam" id="PF01850">
    <property type="entry name" value="PIN"/>
    <property type="match status" value="1"/>
</dbReference>
<feature type="binding site" evidence="8">
    <location>
        <position position="10"/>
    </location>
    <ligand>
        <name>Mg(2+)</name>
        <dbReference type="ChEBI" id="CHEBI:18420"/>
    </ligand>
</feature>
<dbReference type="AlphaFoldDB" id="A0A918Z4K3"/>
<comment type="cofactor">
    <cofactor evidence="1 8">
        <name>Mg(2+)</name>
        <dbReference type="ChEBI" id="CHEBI:18420"/>
    </cofactor>
</comment>
<dbReference type="InterPro" id="IPR029060">
    <property type="entry name" value="PIN-like_dom_sf"/>
</dbReference>
<feature type="domain" description="PIN" evidence="9">
    <location>
        <begin position="9"/>
        <end position="123"/>
    </location>
</feature>
<dbReference type="InterPro" id="IPR050556">
    <property type="entry name" value="Type_II_TA_system_RNase"/>
</dbReference>
<evidence type="ECO:0000256" key="8">
    <source>
        <dbReference type="HAMAP-Rule" id="MF_00265"/>
    </source>
</evidence>
<evidence type="ECO:0000256" key="1">
    <source>
        <dbReference type="ARBA" id="ARBA00001946"/>
    </source>
</evidence>
<comment type="function">
    <text evidence="8">Toxic component of a toxin-antitoxin (TA) system. An RNase.</text>
</comment>
<keyword evidence="3 8" id="KW-0540">Nuclease</keyword>
<organism evidence="10 11">
    <name type="scientific">Streptomyces longispororuber</name>
    <dbReference type="NCBI Taxonomy" id="68230"/>
    <lineage>
        <taxon>Bacteria</taxon>
        <taxon>Bacillati</taxon>
        <taxon>Actinomycetota</taxon>
        <taxon>Actinomycetes</taxon>
        <taxon>Kitasatosporales</taxon>
        <taxon>Streptomycetaceae</taxon>
        <taxon>Streptomyces</taxon>
    </lineage>
</organism>
<dbReference type="CDD" id="cd18755">
    <property type="entry name" value="PIN_MtVapC3_VapC21-like"/>
    <property type="match status" value="1"/>
</dbReference>
<accession>A0A918Z4K3</accession>
<reference evidence="10" key="2">
    <citation type="submission" date="2020-09" db="EMBL/GenBank/DDBJ databases">
        <authorList>
            <person name="Sun Q."/>
            <person name="Ohkuma M."/>
        </authorList>
    </citation>
    <scope>NUCLEOTIDE SEQUENCE</scope>
    <source>
        <strain evidence="10">JCM 4784</strain>
    </source>
</reference>
<evidence type="ECO:0000256" key="4">
    <source>
        <dbReference type="ARBA" id="ARBA00022723"/>
    </source>
</evidence>
<keyword evidence="5 8" id="KW-0378">Hydrolase</keyword>
<evidence type="ECO:0000256" key="7">
    <source>
        <dbReference type="ARBA" id="ARBA00038093"/>
    </source>
</evidence>
<dbReference type="InterPro" id="IPR002716">
    <property type="entry name" value="PIN_dom"/>
</dbReference>
<dbReference type="GO" id="GO:0090729">
    <property type="term" value="F:toxin activity"/>
    <property type="evidence" value="ECO:0007669"/>
    <property type="project" value="UniProtKB-KW"/>
</dbReference>
<dbReference type="EC" id="3.1.-.-" evidence="8"/>
<dbReference type="PANTHER" id="PTHR33653">
    <property type="entry name" value="RIBONUCLEASE VAPC2"/>
    <property type="match status" value="1"/>
</dbReference>
<feature type="binding site" evidence="8">
    <location>
        <position position="99"/>
    </location>
    <ligand>
        <name>Mg(2+)</name>
        <dbReference type="ChEBI" id="CHEBI:18420"/>
    </ligand>
</feature>
<dbReference type="GO" id="GO:0016787">
    <property type="term" value="F:hydrolase activity"/>
    <property type="evidence" value="ECO:0007669"/>
    <property type="project" value="UniProtKB-KW"/>
</dbReference>